<evidence type="ECO:0000259" key="18">
    <source>
        <dbReference type="PROSITE" id="PS50885"/>
    </source>
</evidence>
<dbReference type="Gene3D" id="3.30.450.20">
    <property type="entry name" value="PAS domain"/>
    <property type="match status" value="1"/>
</dbReference>
<dbReference type="CDD" id="cd00130">
    <property type="entry name" value="PAS"/>
    <property type="match status" value="1"/>
</dbReference>
<dbReference type="Pfam" id="PF00672">
    <property type="entry name" value="HAMP"/>
    <property type="match status" value="1"/>
</dbReference>
<dbReference type="Gene3D" id="1.10.287.130">
    <property type="match status" value="1"/>
</dbReference>
<feature type="domain" description="PAS" evidence="17">
    <location>
        <begin position="264"/>
        <end position="309"/>
    </location>
</feature>
<dbReference type="GO" id="GO:0006355">
    <property type="term" value="P:regulation of DNA-templated transcription"/>
    <property type="evidence" value="ECO:0007669"/>
    <property type="project" value="InterPro"/>
</dbReference>
<feature type="domain" description="HAMP" evidence="18">
    <location>
        <begin position="203"/>
        <end position="255"/>
    </location>
</feature>
<dbReference type="InterPro" id="IPR036890">
    <property type="entry name" value="HATPase_C_sf"/>
</dbReference>
<dbReference type="PROSITE" id="PS50885">
    <property type="entry name" value="HAMP"/>
    <property type="match status" value="1"/>
</dbReference>
<feature type="transmembrane region" description="Helical" evidence="15">
    <location>
        <begin position="9"/>
        <end position="31"/>
    </location>
</feature>
<evidence type="ECO:0000256" key="1">
    <source>
        <dbReference type="ARBA" id="ARBA00000085"/>
    </source>
</evidence>
<keyword evidence="7" id="KW-0808">Transferase</keyword>
<dbReference type="InterPro" id="IPR003594">
    <property type="entry name" value="HATPase_dom"/>
</dbReference>
<evidence type="ECO:0000256" key="2">
    <source>
        <dbReference type="ARBA" id="ARBA00004141"/>
    </source>
</evidence>
<evidence type="ECO:0000256" key="5">
    <source>
        <dbReference type="ARBA" id="ARBA00022475"/>
    </source>
</evidence>
<dbReference type="Proteomes" id="UP000317593">
    <property type="component" value="Unassembled WGS sequence"/>
</dbReference>
<dbReference type="FunFam" id="3.30.565.10:FF:000023">
    <property type="entry name" value="PAS domain-containing sensor histidine kinase"/>
    <property type="match status" value="1"/>
</dbReference>
<dbReference type="InterPro" id="IPR005467">
    <property type="entry name" value="His_kinase_dom"/>
</dbReference>
<keyword evidence="20" id="KW-1185">Reference proteome</keyword>
<dbReference type="InterPro" id="IPR003660">
    <property type="entry name" value="HAMP_dom"/>
</dbReference>
<evidence type="ECO:0000256" key="13">
    <source>
        <dbReference type="ARBA" id="ARBA00023012"/>
    </source>
</evidence>
<dbReference type="CDD" id="cd06225">
    <property type="entry name" value="HAMP"/>
    <property type="match status" value="1"/>
</dbReference>
<protein>
    <recommendedName>
        <fullName evidence="4">histidine kinase</fullName>
        <ecNumber evidence="4">2.7.13.3</ecNumber>
    </recommendedName>
</protein>
<keyword evidence="14 15" id="KW-0472">Membrane</keyword>
<evidence type="ECO:0000256" key="4">
    <source>
        <dbReference type="ARBA" id="ARBA00012438"/>
    </source>
</evidence>
<evidence type="ECO:0000256" key="8">
    <source>
        <dbReference type="ARBA" id="ARBA00022692"/>
    </source>
</evidence>
<feature type="transmembrane region" description="Helical" evidence="15">
    <location>
        <begin position="179"/>
        <end position="199"/>
    </location>
</feature>
<keyword evidence="11" id="KW-0067">ATP-binding</keyword>
<dbReference type="Pfam" id="PF02518">
    <property type="entry name" value="HATPase_c"/>
    <property type="match status" value="1"/>
</dbReference>
<dbReference type="SUPFAM" id="SSF55874">
    <property type="entry name" value="ATPase domain of HSP90 chaperone/DNA topoisomerase II/histidine kinase"/>
    <property type="match status" value="1"/>
</dbReference>
<dbReference type="InterPro" id="IPR003661">
    <property type="entry name" value="HisK_dim/P_dom"/>
</dbReference>
<dbReference type="GO" id="GO:0005886">
    <property type="term" value="C:plasma membrane"/>
    <property type="evidence" value="ECO:0007669"/>
    <property type="project" value="UniProtKB-SubCell"/>
</dbReference>
<keyword evidence="12 15" id="KW-1133">Transmembrane helix</keyword>
<evidence type="ECO:0000313" key="19">
    <source>
        <dbReference type="EMBL" id="SMO69052.1"/>
    </source>
</evidence>
<evidence type="ECO:0000256" key="3">
    <source>
        <dbReference type="ARBA" id="ARBA00004236"/>
    </source>
</evidence>
<dbReference type="Pfam" id="PF00512">
    <property type="entry name" value="HisKA"/>
    <property type="match status" value="1"/>
</dbReference>
<dbReference type="GO" id="GO:0007234">
    <property type="term" value="P:osmosensory signaling via phosphorelay pathway"/>
    <property type="evidence" value="ECO:0007669"/>
    <property type="project" value="TreeGrafter"/>
</dbReference>
<evidence type="ECO:0000256" key="6">
    <source>
        <dbReference type="ARBA" id="ARBA00022553"/>
    </source>
</evidence>
<dbReference type="EC" id="2.7.13.3" evidence="4"/>
<dbReference type="SMART" id="SM00091">
    <property type="entry name" value="PAS"/>
    <property type="match status" value="1"/>
</dbReference>
<comment type="catalytic activity">
    <reaction evidence="1">
        <text>ATP + protein L-histidine = ADP + protein N-phospho-L-histidine.</text>
        <dbReference type="EC" id="2.7.13.3"/>
    </reaction>
</comment>
<dbReference type="GO" id="GO:0000155">
    <property type="term" value="F:phosphorelay sensor kinase activity"/>
    <property type="evidence" value="ECO:0007669"/>
    <property type="project" value="InterPro"/>
</dbReference>
<keyword evidence="10 19" id="KW-0418">Kinase</keyword>
<keyword evidence="5" id="KW-1003">Cell membrane</keyword>
<proteinExistence type="predicted"/>
<dbReference type="Pfam" id="PF00989">
    <property type="entry name" value="PAS"/>
    <property type="match status" value="1"/>
</dbReference>
<dbReference type="PROSITE" id="PS50109">
    <property type="entry name" value="HIS_KIN"/>
    <property type="match status" value="1"/>
</dbReference>
<evidence type="ECO:0000313" key="20">
    <source>
        <dbReference type="Proteomes" id="UP000317593"/>
    </source>
</evidence>
<dbReference type="PANTHER" id="PTHR42878:SF7">
    <property type="entry name" value="SENSOR HISTIDINE KINASE GLRK"/>
    <property type="match status" value="1"/>
</dbReference>
<dbReference type="Gene3D" id="3.30.565.10">
    <property type="entry name" value="Histidine kinase-like ATPase, C-terminal domain"/>
    <property type="match status" value="1"/>
</dbReference>
<dbReference type="PROSITE" id="PS50112">
    <property type="entry name" value="PAS"/>
    <property type="match status" value="1"/>
</dbReference>
<dbReference type="AlphaFoldDB" id="A0A521DBV5"/>
<organism evidence="19 20">
    <name type="scientific">Fodinibius sediminis</name>
    <dbReference type="NCBI Taxonomy" id="1214077"/>
    <lineage>
        <taxon>Bacteria</taxon>
        <taxon>Pseudomonadati</taxon>
        <taxon>Balneolota</taxon>
        <taxon>Balneolia</taxon>
        <taxon>Balneolales</taxon>
        <taxon>Balneolaceae</taxon>
        <taxon>Fodinibius</taxon>
    </lineage>
</organism>
<dbReference type="InterPro" id="IPR035965">
    <property type="entry name" value="PAS-like_dom_sf"/>
</dbReference>
<evidence type="ECO:0000256" key="11">
    <source>
        <dbReference type="ARBA" id="ARBA00022840"/>
    </source>
</evidence>
<sequence>MNIGIKSKLYVGIGLLAGFVVLLWISGSLFINMLAENSGAIIQDNIRSVSYAQQMEQSLNDLYTSQMLSVARVTGSDSVDTKDYQQSARQFEEVLQKQKANITETGEQELTRQLEKNYLALIGFIESGESNQRTFSVPLNQQIASAYHRVQQNLSQLTTMNVDAIHRKNNIAQQTASNITLYMSIIGGLCSILGILMLIRFPNYIVDPIQELIRRIKAIANRNYNQVLEFQTGDEYQELAEAFNQMASKLQEYENSNIDRIVSEKKRVETIINNMGDAVIGLDAGNTILFVNERAAELIGRPQGSLVGQYGPDIASQNDLFHKVMQSLSVDLEDDTGYVKVGQTDEHYYSIEVMPVHHENGEESSQDSHLGNIITLKNVTRFHELDQAKTNFISVVSHELKTPISSINMSLRLLSDERVGKLNTEQQDLVASIKKDVRRMKQTTSELLDLSKIESGNIQLNMSSSDPQDLLEYAYETMIIQAMQKDLVMDIDVEEGLPPVEADPQKTVWVLVNLIANAIRYTDNNGYVTLKAQQDEDPYFIRFVVQDTGVGIAPDDLDKIFDKYYQVDKGPKDRSGSGLGLSIAREFIIAQGGRIWVESEPGEGSSFYFTLQTSRPLNHD</sequence>
<comment type="subcellular location">
    <subcellularLocation>
        <location evidence="3">Cell membrane</location>
    </subcellularLocation>
    <subcellularLocation>
        <location evidence="2">Membrane</location>
        <topology evidence="2">Multi-pass membrane protein</topology>
    </subcellularLocation>
</comment>
<dbReference type="PRINTS" id="PR00344">
    <property type="entry name" value="BCTRLSENSOR"/>
</dbReference>
<evidence type="ECO:0000256" key="14">
    <source>
        <dbReference type="ARBA" id="ARBA00023136"/>
    </source>
</evidence>
<dbReference type="SUPFAM" id="SSF158472">
    <property type="entry name" value="HAMP domain-like"/>
    <property type="match status" value="1"/>
</dbReference>
<dbReference type="Gene3D" id="6.10.340.10">
    <property type="match status" value="1"/>
</dbReference>
<evidence type="ECO:0000259" key="17">
    <source>
        <dbReference type="PROSITE" id="PS50112"/>
    </source>
</evidence>
<dbReference type="GO" id="GO:0000156">
    <property type="term" value="F:phosphorelay response regulator activity"/>
    <property type="evidence" value="ECO:0007669"/>
    <property type="project" value="TreeGrafter"/>
</dbReference>
<dbReference type="GO" id="GO:0005524">
    <property type="term" value="F:ATP binding"/>
    <property type="evidence" value="ECO:0007669"/>
    <property type="project" value="UniProtKB-KW"/>
</dbReference>
<dbReference type="PANTHER" id="PTHR42878">
    <property type="entry name" value="TWO-COMPONENT HISTIDINE KINASE"/>
    <property type="match status" value="1"/>
</dbReference>
<feature type="domain" description="Histidine kinase" evidence="16">
    <location>
        <begin position="395"/>
        <end position="615"/>
    </location>
</feature>
<reference evidence="19 20" key="1">
    <citation type="submission" date="2017-05" db="EMBL/GenBank/DDBJ databases">
        <authorList>
            <person name="Varghese N."/>
            <person name="Submissions S."/>
        </authorList>
    </citation>
    <scope>NUCLEOTIDE SEQUENCE [LARGE SCALE GENOMIC DNA]</scope>
    <source>
        <strain evidence="19 20">DSM 21194</strain>
    </source>
</reference>
<accession>A0A521DBV5</accession>
<evidence type="ECO:0000256" key="10">
    <source>
        <dbReference type="ARBA" id="ARBA00022777"/>
    </source>
</evidence>
<dbReference type="SMART" id="SM00387">
    <property type="entry name" value="HATPase_c"/>
    <property type="match status" value="1"/>
</dbReference>
<keyword evidence="9" id="KW-0547">Nucleotide-binding</keyword>
<dbReference type="GO" id="GO:0030295">
    <property type="term" value="F:protein kinase activator activity"/>
    <property type="evidence" value="ECO:0007669"/>
    <property type="project" value="TreeGrafter"/>
</dbReference>
<dbReference type="InterPro" id="IPR004358">
    <property type="entry name" value="Sig_transdc_His_kin-like_C"/>
</dbReference>
<dbReference type="InterPro" id="IPR036097">
    <property type="entry name" value="HisK_dim/P_sf"/>
</dbReference>
<dbReference type="InterPro" id="IPR013767">
    <property type="entry name" value="PAS_fold"/>
</dbReference>
<dbReference type="SUPFAM" id="SSF55785">
    <property type="entry name" value="PYP-like sensor domain (PAS domain)"/>
    <property type="match status" value="1"/>
</dbReference>
<dbReference type="InterPro" id="IPR050351">
    <property type="entry name" value="BphY/WalK/GraS-like"/>
</dbReference>
<keyword evidence="13" id="KW-0902">Two-component regulatory system</keyword>
<keyword evidence="8 15" id="KW-0812">Transmembrane</keyword>
<dbReference type="SMART" id="SM00304">
    <property type="entry name" value="HAMP"/>
    <property type="match status" value="1"/>
</dbReference>
<evidence type="ECO:0000259" key="16">
    <source>
        <dbReference type="PROSITE" id="PS50109"/>
    </source>
</evidence>
<evidence type="ECO:0000256" key="12">
    <source>
        <dbReference type="ARBA" id="ARBA00022989"/>
    </source>
</evidence>
<dbReference type="SMART" id="SM00388">
    <property type="entry name" value="HisKA"/>
    <property type="match status" value="1"/>
</dbReference>
<dbReference type="EMBL" id="FXTH01000009">
    <property type="protein sequence ID" value="SMO69052.1"/>
    <property type="molecule type" value="Genomic_DNA"/>
</dbReference>
<evidence type="ECO:0000256" key="9">
    <source>
        <dbReference type="ARBA" id="ARBA00022741"/>
    </source>
</evidence>
<dbReference type="CDD" id="cd00082">
    <property type="entry name" value="HisKA"/>
    <property type="match status" value="1"/>
</dbReference>
<evidence type="ECO:0000256" key="7">
    <source>
        <dbReference type="ARBA" id="ARBA00022679"/>
    </source>
</evidence>
<dbReference type="RefSeq" id="WP_185958364.1">
    <property type="nucleotide sequence ID" value="NZ_FXTH01000009.1"/>
</dbReference>
<dbReference type="InterPro" id="IPR000014">
    <property type="entry name" value="PAS"/>
</dbReference>
<keyword evidence="6" id="KW-0597">Phosphoprotein</keyword>
<name>A0A521DBV5_9BACT</name>
<dbReference type="SUPFAM" id="SSF47384">
    <property type="entry name" value="Homodimeric domain of signal transducing histidine kinase"/>
    <property type="match status" value="1"/>
</dbReference>
<evidence type="ECO:0000256" key="15">
    <source>
        <dbReference type="SAM" id="Phobius"/>
    </source>
</evidence>
<gene>
    <name evidence="19" type="ORF">SAMN06265218_109141</name>
</gene>